<sequence>MFNLNPLHHLNNLLILLRLRRASIWEPPTILDLLLASPLQYLVTTIYHFILLLRGHPFHPPKNKPSIRMVSLALGGTDEGNGLKIPSSVATGFIPKGDLLIVLLGDSHPSRSPSPNGVISGAISGPRSKAGSSNRSADEKDDRHEEAKRLMDWLESPDLRFRHKVVVDDGRLVTRKTGQSGSSKTEIHHSNGDGNRGPDSGVQVLRDEMVTLEFRGARRLNIYVRGSDSVSSRHDKETDSWKGRIPDETDVLVTHMAPKHHQDIGLGSEGLLEEVWRVKPRLHIFGDHHQTKSGNGGRREAVYFDQLQREYEAFVAKEPKGIFRDLIMTSRWFDALRLMRYGIGCLLWKWVMAGPGSNNGGLVVGVSAYNGKEKTLKKTVVVDL</sequence>
<evidence type="ECO:0000313" key="3">
    <source>
        <dbReference type="Proteomes" id="UP001302126"/>
    </source>
</evidence>
<keyword evidence="2" id="KW-0456">Lyase</keyword>
<dbReference type="SUPFAM" id="SSF56300">
    <property type="entry name" value="Metallo-dependent phosphatases"/>
    <property type="match status" value="1"/>
</dbReference>
<keyword evidence="3" id="KW-1185">Reference proteome</keyword>
<dbReference type="InterPro" id="IPR051693">
    <property type="entry name" value="UPF0046_metallophosphoest"/>
</dbReference>
<organism evidence="2 3">
    <name type="scientific">Podospora australis</name>
    <dbReference type="NCBI Taxonomy" id="1536484"/>
    <lineage>
        <taxon>Eukaryota</taxon>
        <taxon>Fungi</taxon>
        <taxon>Dikarya</taxon>
        <taxon>Ascomycota</taxon>
        <taxon>Pezizomycotina</taxon>
        <taxon>Sordariomycetes</taxon>
        <taxon>Sordariomycetidae</taxon>
        <taxon>Sordariales</taxon>
        <taxon>Podosporaceae</taxon>
        <taxon>Podospora</taxon>
    </lineage>
</organism>
<gene>
    <name evidence="2" type="ORF">QBC35DRAFT_479626</name>
</gene>
<feature type="region of interest" description="Disordered" evidence="1">
    <location>
        <begin position="172"/>
        <end position="201"/>
    </location>
</feature>
<dbReference type="Gene3D" id="3.60.21.10">
    <property type="match status" value="1"/>
</dbReference>
<name>A0AAN6X3V9_9PEZI</name>
<dbReference type="PANTHER" id="PTHR12905:SF18">
    <property type="entry name" value="ESTER HYDROLASE, PUTATIVE (AFU_ORTHOLOGUE AFUA_4G03130)-RELATED"/>
    <property type="match status" value="1"/>
</dbReference>
<dbReference type="AlphaFoldDB" id="A0AAN6X3V9"/>
<feature type="region of interest" description="Disordered" evidence="1">
    <location>
        <begin position="110"/>
        <end position="144"/>
    </location>
</feature>
<dbReference type="PANTHER" id="PTHR12905">
    <property type="entry name" value="METALLOPHOSPHOESTERASE"/>
    <property type="match status" value="1"/>
</dbReference>
<dbReference type="InterPro" id="IPR029052">
    <property type="entry name" value="Metallo-depent_PP-like"/>
</dbReference>
<dbReference type="GO" id="GO:0016829">
    <property type="term" value="F:lyase activity"/>
    <property type="evidence" value="ECO:0007669"/>
    <property type="project" value="UniProtKB-KW"/>
</dbReference>
<reference evidence="2" key="2">
    <citation type="submission" date="2023-05" db="EMBL/GenBank/DDBJ databases">
        <authorList>
            <consortium name="Lawrence Berkeley National Laboratory"/>
            <person name="Steindorff A."/>
            <person name="Hensen N."/>
            <person name="Bonometti L."/>
            <person name="Westerberg I."/>
            <person name="Brannstrom I.O."/>
            <person name="Guillou S."/>
            <person name="Cros-Aarteil S."/>
            <person name="Calhoun S."/>
            <person name="Haridas S."/>
            <person name="Kuo A."/>
            <person name="Mondo S."/>
            <person name="Pangilinan J."/>
            <person name="Riley R."/>
            <person name="Labutti K."/>
            <person name="Andreopoulos B."/>
            <person name="Lipzen A."/>
            <person name="Chen C."/>
            <person name="Yanf M."/>
            <person name="Daum C."/>
            <person name="Ng V."/>
            <person name="Clum A."/>
            <person name="Ohm R."/>
            <person name="Martin F."/>
            <person name="Silar P."/>
            <person name="Natvig D."/>
            <person name="Lalanne C."/>
            <person name="Gautier V."/>
            <person name="Ament-Velasquez S.L."/>
            <person name="Kruys A."/>
            <person name="Hutchinson M.I."/>
            <person name="Powell A.J."/>
            <person name="Barry K."/>
            <person name="Miller A.N."/>
            <person name="Grigoriev I.V."/>
            <person name="Debuchy R."/>
            <person name="Gladieux P."/>
            <person name="Thoren M.H."/>
            <person name="Johannesson H."/>
        </authorList>
    </citation>
    <scope>NUCLEOTIDE SEQUENCE</scope>
    <source>
        <strain evidence="2">PSN309</strain>
    </source>
</reference>
<reference evidence="2" key="1">
    <citation type="journal article" date="2023" name="Mol. Phylogenet. Evol.">
        <title>Genome-scale phylogeny and comparative genomics of the fungal order Sordariales.</title>
        <authorList>
            <person name="Hensen N."/>
            <person name="Bonometti L."/>
            <person name="Westerberg I."/>
            <person name="Brannstrom I.O."/>
            <person name="Guillou S."/>
            <person name="Cros-Aarteil S."/>
            <person name="Calhoun S."/>
            <person name="Haridas S."/>
            <person name="Kuo A."/>
            <person name="Mondo S."/>
            <person name="Pangilinan J."/>
            <person name="Riley R."/>
            <person name="LaButti K."/>
            <person name="Andreopoulos B."/>
            <person name="Lipzen A."/>
            <person name="Chen C."/>
            <person name="Yan M."/>
            <person name="Daum C."/>
            <person name="Ng V."/>
            <person name="Clum A."/>
            <person name="Steindorff A."/>
            <person name="Ohm R.A."/>
            <person name="Martin F."/>
            <person name="Silar P."/>
            <person name="Natvig D.O."/>
            <person name="Lalanne C."/>
            <person name="Gautier V."/>
            <person name="Ament-Velasquez S.L."/>
            <person name="Kruys A."/>
            <person name="Hutchinson M.I."/>
            <person name="Powell A.J."/>
            <person name="Barry K."/>
            <person name="Miller A.N."/>
            <person name="Grigoriev I.V."/>
            <person name="Debuchy R."/>
            <person name="Gladieux P."/>
            <person name="Hiltunen Thoren M."/>
            <person name="Johannesson H."/>
        </authorList>
    </citation>
    <scope>NUCLEOTIDE SEQUENCE</scope>
    <source>
        <strain evidence="2">PSN309</strain>
    </source>
</reference>
<evidence type="ECO:0000313" key="2">
    <source>
        <dbReference type="EMBL" id="KAK4193578.1"/>
    </source>
</evidence>
<proteinExistence type="predicted"/>
<evidence type="ECO:0000256" key="1">
    <source>
        <dbReference type="SAM" id="MobiDB-lite"/>
    </source>
</evidence>
<dbReference type="EMBL" id="MU864350">
    <property type="protein sequence ID" value="KAK4193578.1"/>
    <property type="molecule type" value="Genomic_DNA"/>
</dbReference>
<comment type="caution">
    <text evidence="2">The sequence shown here is derived from an EMBL/GenBank/DDBJ whole genome shotgun (WGS) entry which is preliminary data.</text>
</comment>
<dbReference type="Proteomes" id="UP001302126">
    <property type="component" value="Unassembled WGS sequence"/>
</dbReference>
<protein>
    <submittedName>
        <fullName evidence="2">Rhamnogalacturonate lyase C</fullName>
    </submittedName>
</protein>
<accession>A0AAN6X3V9</accession>